<dbReference type="RefSeq" id="YP_009013710.1">
    <property type="nucleotide sequence ID" value="NC_023704.1"/>
</dbReference>
<accession>G1EV33</accession>
<sequence>MSNIWDQPAYQPAYAPTSKWNARRLAGLGILAVLLVAMIAMEPRVFGPIAFTGLFIGVYLLPTLVATVRKSHLLGPVTVVNLLLGWTFIGWVVALAMAVKDSRG</sequence>
<keyword evidence="1" id="KW-0472">Membrane</keyword>
<dbReference type="InterPro" id="IPR016410">
    <property type="entry name" value="Phage_imm"/>
</dbReference>
<evidence type="ECO:0000256" key="1">
    <source>
        <dbReference type="SAM" id="Phobius"/>
    </source>
</evidence>
<feature type="transmembrane region" description="Helical" evidence="1">
    <location>
        <begin position="79"/>
        <end position="99"/>
    </location>
</feature>
<dbReference type="EMBL" id="JN153085">
    <property type="protein sequence ID" value="AEJ93631.1"/>
    <property type="molecule type" value="Genomic_DNA"/>
</dbReference>
<keyword evidence="1" id="KW-0812">Transmembrane</keyword>
<feature type="transmembrane region" description="Helical" evidence="1">
    <location>
        <begin position="46"/>
        <end position="67"/>
    </location>
</feature>
<evidence type="ECO:0000313" key="2">
    <source>
        <dbReference type="EMBL" id="AEJ93631.1"/>
    </source>
</evidence>
<evidence type="ECO:0008006" key="4">
    <source>
        <dbReference type="Google" id="ProtNLM"/>
    </source>
</evidence>
<keyword evidence="3" id="KW-1185">Reference proteome</keyword>
<dbReference type="KEGG" id="vg:18561383"/>
<feature type="transmembrane region" description="Helical" evidence="1">
    <location>
        <begin position="21"/>
        <end position="40"/>
    </location>
</feature>
<name>G1EV33_9CAUD</name>
<evidence type="ECO:0000313" key="3">
    <source>
        <dbReference type="Proteomes" id="UP000008426"/>
    </source>
</evidence>
<proteinExistence type="predicted"/>
<keyword evidence="1" id="KW-1133">Transmembrane helix</keyword>
<organism evidence="2 3">
    <name type="scientific">Mycobacterium phage Doom</name>
    <dbReference type="NCBI Taxonomy" id="2922222"/>
    <lineage>
        <taxon>Viruses</taxon>
        <taxon>Duplodnaviria</taxon>
        <taxon>Heunggongvirae</taxon>
        <taxon>Uroviricota</taxon>
        <taxon>Caudoviricetes</taxon>
        <taxon>Fromanvirus</taxon>
        <taxon>Fromanvirus doom</taxon>
    </lineage>
</organism>
<reference evidence="2 3" key="1">
    <citation type="journal article" date="2012" name="J. Virol.">
        <title>Complete Genome Sequences of 138 Mycobacteriophages.</title>
        <authorList>
            <consortium name="the Science Education Alliance Phage Hunters Advancing Genomics and Evolutionary Science Program"/>
            <consortium name="the KwaZulu-Natal Research Institute for Tuberculosis and HIV Mycobacterial Genetics Course Students"/>
            <consortium name="the Phage Hunters Integrating Research and Education Program"/>
            <person name="Hatfull G.F."/>
        </authorList>
    </citation>
    <scope>NUCLEOTIDE SEQUENCE [LARGE SCALE GENOMIC DNA]</scope>
</reference>
<dbReference type="Proteomes" id="UP000008426">
    <property type="component" value="Segment"/>
</dbReference>
<gene>
    <name evidence="2" type="primary">66</name>
    <name evidence="2" type="ORF">DOOM_66</name>
</gene>
<dbReference type="Pfam" id="PF14373">
    <property type="entry name" value="Imm_superinfect"/>
    <property type="match status" value="1"/>
</dbReference>
<dbReference type="GeneID" id="18561383"/>
<protein>
    <recommendedName>
        <fullName evidence="4">Imm-like protein</fullName>
    </recommendedName>
</protein>